<protein>
    <recommendedName>
        <fullName evidence="8">Propionate 3-nitronate monooxygenase</fullName>
    </recommendedName>
</protein>
<keyword evidence="6" id="KW-0560">Oxidoreductase</keyword>
<keyword evidence="7" id="KW-0503">Monooxygenase</keyword>
<dbReference type="InterPro" id="IPR013785">
    <property type="entry name" value="Aldolase_TIM"/>
</dbReference>
<comment type="cofactor">
    <cofactor evidence="1">
        <name>FMN</name>
        <dbReference type="ChEBI" id="CHEBI:58210"/>
    </cofactor>
</comment>
<comment type="catalytic activity">
    <reaction evidence="9">
        <text>3 propionate 3-nitronate + 3 O2 + H2O = 3 3-oxopropanoate + 2 nitrate + nitrite + H2O2 + 3 H(+)</text>
        <dbReference type="Rhea" id="RHEA:57332"/>
        <dbReference type="ChEBI" id="CHEBI:15377"/>
        <dbReference type="ChEBI" id="CHEBI:15378"/>
        <dbReference type="ChEBI" id="CHEBI:15379"/>
        <dbReference type="ChEBI" id="CHEBI:16240"/>
        <dbReference type="ChEBI" id="CHEBI:16301"/>
        <dbReference type="ChEBI" id="CHEBI:17632"/>
        <dbReference type="ChEBI" id="CHEBI:33190"/>
        <dbReference type="ChEBI" id="CHEBI:136067"/>
    </reaction>
</comment>
<dbReference type="InterPro" id="IPR004136">
    <property type="entry name" value="NMO"/>
</dbReference>
<proteinExistence type="inferred from homology"/>
<evidence type="ECO:0000256" key="7">
    <source>
        <dbReference type="ARBA" id="ARBA00023033"/>
    </source>
</evidence>
<evidence type="ECO:0000256" key="1">
    <source>
        <dbReference type="ARBA" id="ARBA00001917"/>
    </source>
</evidence>
<dbReference type="Gene3D" id="3.20.20.70">
    <property type="entry name" value="Aldolase class I"/>
    <property type="match status" value="1"/>
</dbReference>
<dbReference type="SUPFAM" id="SSF51412">
    <property type="entry name" value="Inosine monophosphate dehydrogenase (IMPDH)"/>
    <property type="match status" value="1"/>
</dbReference>
<keyword evidence="5" id="KW-0288">FMN</keyword>
<evidence type="ECO:0000256" key="2">
    <source>
        <dbReference type="ARBA" id="ARBA00009881"/>
    </source>
</evidence>
<dbReference type="Pfam" id="PF03060">
    <property type="entry name" value="NMO"/>
    <property type="match status" value="1"/>
</dbReference>
<evidence type="ECO:0000313" key="10">
    <source>
        <dbReference type="EMBL" id="ADZ80696.1"/>
    </source>
</evidence>
<evidence type="ECO:0000256" key="4">
    <source>
        <dbReference type="ARBA" id="ARBA00022630"/>
    </source>
</evidence>
<sequence length="377" mass="40610">MAKPQIQSASSTVNWTGKTVWNKTKFTKLLGIDFPIVQGPFGGGLSSVSLTSTVSNAGALGSFGGQPFSAREIINICNEIKKNTNKPFNINLWVNDRDSRLATFGDDDYKKLTELFKPYFNELGLPIPSKPTDLGTKFEEQVEAIFEAKPAVFSFVYGIPPQPILARCKTLGIKTVGAATTVDEAIALQHAGVDAIVATGFEAGGHRVSFLQSAEDSLTGAFALIPQVADAVNIPIIAAGGITDARGIQAALALGADAVQMGTAFLATEQSNASQDYKDKLFTSDAKHTSLTKVFTGRLSREIRNRITEELKPFEYLLAPYPLQSKFMGNLKAYPATSDTNPDFSSHWAGQAAALLKHRDAKTLIETLVKDMNKKTS</sequence>
<organism evidence="10">
    <name type="scientific">Sphingobacterium sp. (strain 21)</name>
    <dbReference type="NCBI Taxonomy" id="743722"/>
    <lineage>
        <taxon>Bacteria</taxon>
        <taxon>Pseudomonadati</taxon>
        <taxon>Bacteroidota</taxon>
        <taxon>Sphingobacteriia</taxon>
        <taxon>Sphingobacteriales</taxon>
        <taxon>Sphingobacteriaceae</taxon>
        <taxon>Sphingobacterium</taxon>
    </lineage>
</organism>
<keyword evidence="3" id="KW-0216">Detoxification</keyword>
<name>F4CAD1_SPHS2</name>
<dbReference type="eggNOG" id="COG2070">
    <property type="taxonomic scope" value="Bacteria"/>
</dbReference>
<dbReference type="GO" id="GO:0051213">
    <property type="term" value="F:dioxygenase activity"/>
    <property type="evidence" value="ECO:0007669"/>
    <property type="project" value="UniProtKB-KW"/>
</dbReference>
<dbReference type="STRING" id="743722.Sph21_4164"/>
<reference evidence="10" key="1">
    <citation type="submission" date="2011-03" db="EMBL/GenBank/DDBJ databases">
        <title>Complete sequence of Sphingobacterium sp. 21.</title>
        <authorList>
            <consortium name="US DOE Joint Genome Institute"/>
            <person name="Lucas S."/>
            <person name="Copeland A."/>
            <person name="Lapidus A."/>
            <person name="Cheng J.-F."/>
            <person name="Goodwin L."/>
            <person name="Pitluck S."/>
            <person name="Davenport K."/>
            <person name="Detter J.C."/>
            <person name="Han C."/>
            <person name="Tapia R."/>
            <person name="Land M."/>
            <person name="Hauser L."/>
            <person name="Kyrpides N."/>
            <person name="Ivanova N."/>
            <person name="Ovchinnikova G."/>
            <person name="Pagani I."/>
            <person name="Siebers A.K."/>
            <person name="Allgaier M."/>
            <person name="Thelen M.P."/>
            <person name="Hugenholtz P."/>
            <person name="Woyke T."/>
        </authorList>
    </citation>
    <scope>NUCLEOTIDE SEQUENCE</scope>
    <source>
        <strain evidence="10">21</strain>
    </source>
</reference>
<keyword evidence="10" id="KW-0223">Dioxygenase</keyword>
<gene>
    <name evidence="10" type="ordered locus">Sph21_4164</name>
</gene>
<dbReference type="HOGENOM" id="CLU_038732_5_1_10"/>
<comment type="similarity">
    <text evidence="2">Belongs to the nitronate monooxygenase family. NMO class I subfamily.</text>
</comment>
<dbReference type="GO" id="GO:0018580">
    <property type="term" value="F:nitronate monooxygenase activity"/>
    <property type="evidence" value="ECO:0007669"/>
    <property type="project" value="InterPro"/>
</dbReference>
<evidence type="ECO:0000256" key="5">
    <source>
        <dbReference type="ARBA" id="ARBA00022643"/>
    </source>
</evidence>
<dbReference type="PATRIC" id="fig|743722.3.peg.4435"/>
<keyword evidence="4" id="KW-0285">Flavoprotein</keyword>
<dbReference type="PANTHER" id="PTHR42747:SF3">
    <property type="entry name" value="NITRONATE MONOOXYGENASE-RELATED"/>
    <property type="match status" value="1"/>
</dbReference>
<accession>F4CAD1</accession>
<evidence type="ECO:0000256" key="9">
    <source>
        <dbReference type="ARBA" id="ARBA00049401"/>
    </source>
</evidence>
<dbReference type="GO" id="GO:0009636">
    <property type="term" value="P:response to toxic substance"/>
    <property type="evidence" value="ECO:0007669"/>
    <property type="project" value="UniProtKB-KW"/>
</dbReference>
<dbReference type="EMBL" id="CP002584">
    <property type="protein sequence ID" value="ADZ80696.1"/>
    <property type="molecule type" value="Genomic_DNA"/>
</dbReference>
<dbReference type="CDD" id="cd04730">
    <property type="entry name" value="NPD_like"/>
    <property type="match status" value="1"/>
</dbReference>
<evidence type="ECO:0000256" key="8">
    <source>
        <dbReference type="ARBA" id="ARBA00031155"/>
    </source>
</evidence>
<dbReference type="AlphaFoldDB" id="F4CAD1"/>
<evidence type="ECO:0000256" key="3">
    <source>
        <dbReference type="ARBA" id="ARBA00022575"/>
    </source>
</evidence>
<dbReference type="PANTHER" id="PTHR42747">
    <property type="entry name" value="NITRONATE MONOOXYGENASE-RELATED"/>
    <property type="match status" value="1"/>
</dbReference>
<evidence type="ECO:0000256" key="6">
    <source>
        <dbReference type="ARBA" id="ARBA00023002"/>
    </source>
</evidence>
<dbReference type="KEGG" id="shg:Sph21_4164"/>